<dbReference type="GeneID" id="108557811"/>
<comment type="subcellular location">
    <subcellularLocation>
        <location evidence="1">Membrane</location>
        <topology evidence="1">Multi-pass membrane protein</topology>
    </subcellularLocation>
</comment>
<keyword evidence="10" id="KW-1185">Reference proteome</keyword>
<feature type="transmembrane region" description="Helical" evidence="8">
    <location>
        <begin position="702"/>
        <end position="720"/>
    </location>
</feature>
<feature type="region of interest" description="Disordered" evidence="7">
    <location>
        <begin position="992"/>
        <end position="1051"/>
    </location>
</feature>
<evidence type="ECO:0000256" key="2">
    <source>
        <dbReference type="ARBA" id="ARBA00005585"/>
    </source>
</evidence>
<name>A0ABM1M5W6_NICVS</name>
<feature type="compositionally biased region" description="Low complexity" evidence="7">
    <location>
        <begin position="919"/>
        <end position="930"/>
    </location>
</feature>
<feature type="transmembrane region" description="Helical" evidence="8">
    <location>
        <begin position="829"/>
        <end position="851"/>
    </location>
</feature>
<feature type="compositionally biased region" description="Polar residues" evidence="7">
    <location>
        <begin position="1032"/>
        <end position="1043"/>
    </location>
</feature>
<keyword evidence="5 8" id="KW-0472">Membrane</keyword>
<dbReference type="Proteomes" id="UP000695000">
    <property type="component" value="Unplaced"/>
</dbReference>
<evidence type="ECO:0000256" key="6">
    <source>
        <dbReference type="ARBA" id="ARBA00023180"/>
    </source>
</evidence>
<sequence>MGIKCIDAMLNRAFFRLGLIVGRHPGYFLIVPLLLTMFFVTGFQRVKYNIDPEYLFSPVNGEGKLERSVAESYFKVNYSSRFNVARITRAGRFGRVIVTAKDGIENILRQEVWQELRILDDMIQNTTVLYDDDYFTYKDICAKWNNECFQNDILNLDRILDDVESGNLNLTFPLMFNPVTWDAHAFPVFFGGTTVRDGIIISVPSVQLVYFANADSKKYDKRGAAWEDMFLDRVGDAQDNGLFKHIRIARFASRTLDKELEKNTNSVIPYFTSTFLIMAIFSIVTCMMTDWVRSKPWLGLLGNLSASMATLSAFGLCIYMGIDFIGINLAAPFLMIGIGIDDTFVMLAAWRRTSIKLSVPERMAHMLSEAAVSITITSITDMVSFFIGIFSPFPSVTIFCIYSGVATLFTFVWHLTFFTACVAISGYCEQKNLHSVVCIKVQPVSKSKNRSWLYRVMCSGGVDPDDINNPEDNKEHAMMAFFRDYFAKFLNNSFVKVVVILVFGAYLLGAGYGITQIEEGLERRKVAKSDSYAIEFFDREDDYFREFPYRVQVIISGEHNYSDPYVQWQVENLTQTFENTSYVSSTLYTESWLRSFVQYADRNADYLNISTSDEDSFISALKEYWLNDGSPFSLDVKFNDDGTRIVGMRFLIQAVNISGTEHEKEMVRALRRICAESSLNATVFHPYFVFFDQFELVRPMSLQNMVIGAIVMMIISFLFIPNVLCSLWVAFSIISIETGVIGYMALWHVNLDSISMINLIMCIGFSVDFTAHICYAYMSSTAKRPDERVRESLYALGLPIFQGAVSTILGMVALLLADNYIFLVFFKMVFLVVFCGAMHGLFLLPVLLSLFGPGSCTNWDEEENVKMSAIEKSLPHPYCIPHPQFTLNSSIQNTYMGFDKNKKPFKGYDIDKDLGLGTSEENSSESGSNNSKEKQSLEDEMTERKYKERWRRSSASDYPRSEFHASQVLDIYGNESERDWFRKKERFEENKRRFNDQPKVVIESSRSMDNKRHRRRYTPPEHSYNRNRELTRSSSHHNLQQPRYIQELRFP</sequence>
<evidence type="ECO:0000256" key="5">
    <source>
        <dbReference type="ARBA" id="ARBA00023136"/>
    </source>
</evidence>
<evidence type="ECO:0000259" key="9">
    <source>
        <dbReference type="PROSITE" id="PS50156"/>
    </source>
</evidence>
<feature type="transmembrane region" description="Helical" evidence="8">
    <location>
        <begin position="726"/>
        <end position="747"/>
    </location>
</feature>
<feature type="transmembrane region" description="Helical" evidence="8">
    <location>
        <begin position="494"/>
        <end position="515"/>
    </location>
</feature>
<accession>A0ABM1M5W6</accession>
<dbReference type="PANTHER" id="PTHR10796">
    <property type="entry name" value="PATCHED-RELATED"/>
    <property type="match status" value="1"/>
</dbReference>
<keyword evidence="4 8" id="KW-1133">Transmembrane helix</keyword>
<feature type="transmembrane region" description="Helical" evidence="8">
    <location>
        <begin position="793"/>
        <end position="817"/>
    </location>
</feature>
<keyword evidence="6" id="KW-0325">Glycoprotein</keyword>
<dbReference type="InterPro" id="IPR051697">
    <property type="entry name" value="Patched_domain-protein"/>
</dbReference>
<feature type="transmembrane region" description="Helical" evidence="8">
    <location>
        <begin position="267"/>
        <end position="291"/>
    </location>
</feature>
<evidence type="ECO:0000256" key="7">
    <source>
        <dbReference type="SAM" id="MobiDB-lite"/>
    </source>
</evidence>
<dbReference type="SUPFAM" id="SSF82866">
    <property type="entry name" value="Multidrug efflux transporter AcrB transmembrane domain"/>
    <property type="match status" value="2"/>
</dbReference>
<organism evidence="10 11">
    <name type="scientific">Nicrophorus vespilloides</name>
    <name type="common">Boreal carrion beetle</name>
    <dbReference type="NCBI Taxonomy" id="110193"/>
    <lineage>
        <taxon>Eukaryota</taxon>
        <taxon>Metazoa</taxon>
        <taxon>Ecdysozoa</taxon>
        <taxon>Arthropoda</taxon>
        <taxon>Hexapoda</taxon>
        <taxon>Insecta</taxon>
        <taxon>Pterygota</taxon>
        <taxon>Neoptera</taxon>
        <taxon>Endopterygota</taxon>
        <taxon>Coleoptera</taxon>
        <taxon>Polyphaga</taxon>
        <taxon>Staphyliniformia</taxon>
        <taxon>Silphidae</taxon>
        <taxon>Nicrophorinae</taxon>
        <taxon>Nicrophorus</taxon>
    </lineage>
</organism>
<feature type="transmembrane region" description="Helical" evidence="8">
    <location>
        <begin position="329"/>
        <end position="350"/>
    </location>
</feature>
<dbReference type="PANTHER" id="PTHR10796:SF92">
    <property type="entry name" value="PATCHED-RELATED, ISOFORM A"/>
    <property type="match status" value="1"/>
</dbReference>
<reference evidence="11" key="1">
    <citation type="submission" date="2025-08" db="UniProtKB">
        <authorList>
            <consortium name="RefSeq"/>
        </authorList>
    </citation>
    <scope>IDENTIFICATION</scope>
    <source>
        <tissue evidence="11">Whole Larva</tissue>
    </source>
</reference>
<feature type="region of interest" description="Disordered" evidence="7">
    <location>
        <begin position="916"/>
        <end position="957"/>
    </location>
</feature>
<evidence type="ECO:0000256" key="1">
    <source>
        <dbReference type="ARBA" id="ARBA00004141"/>
    </source>
</evidence>
<dbReference type="RefSeq" id="XP_017769966.1">
    <property type="nucleotide sequence ID" value="XM_017914477.1"/>
</dbReference>
<feature type="transmembrane region" description="Helical" evidence="8">
    <location>
        <begin position="297"/>
        <end position="322"/>
    </location>
</feature>
<comment type="similarity">
    <text evidence="2">Belongs to the patched family.</text>
</comment>
<protein>
    <submittedName>
        <fullName evidence="11">Patched domain-containing protein 3</fullName>
    </submittedName>
</protein>
<feature type="transmembrane region" description="Helical" evidence="8">
    <location>
        <begin position="26"/>
        <end position="43"/>
    </location>
</feature>
<feature type="transmembrane region" description="Helical" evidence="8">
    <location>
        <begin position="759"/>
        <end position="778"/>
    </location>
</feature>
<evidence type="ECO:0000313" key="11">
    <source>
        <dbReference type="RefSeq" id="XP_017769966.1"/>
    </source>
</evidence>
<evidence type="ECO:0000313" key="10">
    <source>
        <dbReference type="Proteomes" id="UP000695000"/>
    </source>
</evidence>
<evidence type="ECO:0000256" key="3">
    <source>
        <dbReference type="ARBA" id="ARBA00022692"/>
    </source>
</evidence>
<keyword evidence="3 8" id="KW-0812">Transmembrane</keyword>
<dbReference type="InterPro" id="IPR003392">
    <property type="entry name" value="PTHD_SSD"/>
</dbReference>
<feature type="domain" description="SSD" evidence="9">
    <location>
        <begin position="267"/>
        <end position="424"/>
    </location>
</feature>
<proteinExistence type="inferred from homology"/>
<gene>
    <name evidence="11" type="primary">LOC108557811</name>
</gene>
<feature type="transmembrane region" description="Helical" evidence="8">
    <location>
        <begin position="405"/>
        <end position="427"/>
    </location>
</feature>
<dbReference type="Pfam" id="PF02460">
    <property type="entry name" value="Patched"/>
    <property type="match status" value="1"/>
</dbReference>
<feature type="transmembrane region" description="Helical" evidence="8">
    <location>
        <begin position="370"/>
        <end position="393"/>
    </location>
</feature>
<feature type="compositionally biased region" description="Basic and acidic residues" evidence="7">
    <location>
        <begin position="931"/>
        <end position="946"/>
    </location>
</feature>
<dbReference type="InterPro" id="IPR000731">
    <property type="entry name" value="SSD"/>
</dbReference>
<dbReference type="Gene3D" id="1.20.1640.10">
    <property type="entry name" value="Multidrug efflux transporter AcrB transmembrane domain"/>
    <property type="match status" value="2"/>
</dbReference>
<evidence type="ECO:0000256" key="4">
    <source>
        <dbReference type="ARBA" id="ARBA00022989"/>
    </source>
</evidence>
<evidence type="ECO:0000256" key="8">
    <source>
        <dbReference type="SAM" id="Phobius"/>
    </source>
</evidence>
<dbReference type="PROSITE" id="PS50156">
    <property type="entry name" value="SSD"/>
    <property type="match status" value="1"/>
</dbReference>